<comment type="caution">
    <text evidence="2">The sequence shown here is derived from an EMBL/GenBank/DDBJ whole genome shotgun (WGS) entry which is preliminary data.</text>
</comment>
<evidence type="ECO:0000313" key="3">
    <source>
        <dbReference type="Proteomes" id="UP001311915"/>
    </source>
</evidence>
<keyword evidence="3" id="KW-1185">Reference proteome</keyword>
<feature type="compositionally biased region" description="Acidic residues" evidence="1">
    <location>
        <begin position="150"/>
        <end position="172"/>
    </location>
</feature>
<gene>
    <name evidence="2" type="ORF">R3W88_023309</name>
</gene>
<evidence type="ECO:0000313" key="2">
    <source>
        <dbReference type="EMBL" id="KAK4730321.1"/>
    </source>
</evidence>
<feature type="compositionally biased region" description="Low complexity" evidence="1">
    <location>
        <begin position="68"/>
        <end position="94"/>
    </location>
</feature>
<evidence type="ECO:0000256" key="1">
    <source>
        <dbReference type="SAM" id="MobiDB-lite"/>
    </source>
</evidence>
<dbReference type="AlphaFoldDB" id="A0AAV9LX77"/>
<proteinExistence type="predicted"/>
<name>A0AAV9LX77_9SOLN</name>
<reference evidence="2 3" key="1">
    <citation type="submission" date="2023-10" db="EMBL/GenBank/DDBJ databases">
        <title>Genome-Wide Identification Analysis in wild type Solanum Pinnatisectum Reveals Some Genes Defensing Phytophthora Infestans.</title>
        <authorList>
            <person name="Sun C."/>
        </authorList>
    </citation>
    <scope>NUCLEOTIDE SEQUENCE [LARGE SCALE GENOMIC DNA]</scope>
    <source>
        <strain evidence="2">LQN</strain>
        <tissue evidence="2">Leaf</tissue>
    </source>
</reference>
<protein>
    <submittedName>
        <fullName evidence="2">Uncharacterized protein</fullName>
    </submittedName>
</protein>
<organism evidence="2 3">
    <name type="scientific">Solanum pinnatisectum</name>
    <name type="common">tansyleaf nightshade</name>
    <dbReference type="NCBI Taxonomy" id="50273"/>
    <lineage>
        <taxon>Eukaryota</taxon>
        <taxon>Viridiplantae</taxon>
        <taxon>Streptophyta</taxon>
        <taxon>Embryophyta</taxon>
        <taxon>Tracheophyta</taxon>
        <taxon>Spermatophyta</taxon>
        <taxon>Magnoliopsida</taxon>
        <taxon>eudicotyledons</taxon>
        <taxon>Gunneridae</taxon>
        <taxon>Pentapetalae</taxon>
        <taxon>asterids</taxon>
        <taxon>lamiids</taxon>
        <taxon>Solanales</taxon>
        <taxon>Solanaceae</taxon>
        <taxon>Solanoideae</taxon>
        <taxon>Solaneae</taxon>
        <taxon>Solanum</taxon>
    </lineage>
</organism>
<sequence>MSYFELRDYIKELGYTIDCEFFIKWDGLFVLIDNDKVIFEIFNMINDGDTVEVYFFHGVGEKFFNEASNPNNQPTTSTFPSNPTTGPSETSSTPFEDQPNTVPLPSPSSMVPPPFPSTVPPSSTMPPPSPSIMPPSSTVPPPLFLLYNDPTDDEVEDESGSEGDTNEDNEVDSDIHQEYIDIRTSLGISKSHKGEVKALLQIRLNVYEKGPDIGYD</sequence>
<dbReference type="Proteomes" id="UP001311915">
    <property type="component" value="Unassembled WGS sequence"/>
</dbReference>
<feature type="compositionally biased region" description="Pro residues" evidence="1">
    <location>
        <begin position="102"/>
        <end position="143"/>
    </location>
</feature>
<accession>A0AAV9LX77</accession>
<feature type="region of interest" description="Disordered" evidence="1">
    <location>
        <begin position="65"/>
        <end position="175"/>
    </location>
</feature>
<dbReference type="EMBL" id="JAWPEI010000004">
    <property type="protein sequence ID" value="KAK4730321.1"/>
    <property type="molecule type" value="Genomic_DNA"/>
</dbReference>